<dbReference type="AlphaFoldDB" id="A0A437BYF3"/>
<organism evidence="2 3">
    <name type="scientific">Oryzias javanicus</name>
    <name type="common">Javanese ricefish</name>
    <name type="synonym">Aplocheilus javanicus</name>
    <dbReference type="NCBI Taxonomy" id="123683"/>
    <lineage>
        <taxon>Eukaryota</taxon>
        <taxon>Metazoa</taxon>
        <taxon>Chordata</taxon>
        <taxon>Craniata</taxon>
        <taxon>Vertebrata</taxon>
        <taxon>Euteleostomi</taxon>
        <taxon>Actinopterygii</taxon>
        <taxon>Neopterygii</taxon>
        <taxon>Teleostei</taxon>
        <taxon>Neoteleostei</taxon>
        <taxon>Acanthomorphata</taxon>
        <taxon>Ovalentaria</taxon>
        <taxon>Atherinomorphae</taxon>
        <taxon>Beloniformes</taxon>
        <taxon>Adrianichthyidae</taxon>
        <taxon>Oryziinae</taxon>
        <taxon>Oryzias</taxon>
    </lineage>
</organism>
<proteinExistence type="predicted"/>
<dbReference type="EMBL" id="ML136686">
    <property type="protein sequence ID" value="RVE55503.1"/>
    <property type="molecule type" value="Genomic_DNA"/>
</dbReference>
<keyword evidence="3" id="KW-1185">Reference proteome</keyword>
<dbReference type="Proteomes" id="UP000283210">
    <property type="component" value="Unassembled WGS sequence"/>
</dbReference>
<gene>
    <name evidence="2" type="ORF">OJAV_G00235650</name>
</gene>
<sequence>MLLEMYLFFFLLSKMSSFAQGWDSFLSVSFLPRFSLRFLFSVSPPSSWQIFAVLAVGSGSGCFKQVLALTSSQLFNSIIQHQFVAYLGITYRGRQQSTISRLPASSLRSLVLVSPPTHSAHRLPFQFSPVNCSTSNKQSYH</sequence>
<reference evidence="2 3" key="2">
    <citation type="submission" date="2019-01" db="EMBL/GenBank/DDBJ databases">
        <title>A chromosome length genome reference of the Java medaka (oryzias javanicus).</title>
        <authorList>
            <person name="Herpin A."/>
            <person name="Takehana Y."/>
            <person name="Naruse K."/>
            <person name="Ansai S."/>
            <person name="Kawaguchi M."/>
        </authorList>
    </citation>
    <scope>NUCLEOTIDE SEQUENCE [LARGE SCALE GENOMIC DNA]</scope>
    <source>
        <strain evidence="2">RS831</strain>
        <tissue evidence="2">Whole body</tissue>
    </source>
</reference>
<evidence type="ECO:0000313" key="3">
    <source>
        <dbReference type="Proteomes" id="UP000283210"/>
    </source>
</evidence>
<feature type="chain" id="PRO_5019240416" evidence="1">
    <location>
        <begin position="22"/>
        <end position="141"/>
    </location>
</feature>
<evidence type="ECO:0000256" key="1">
    <source>
        <dbReference type="SAM" id="SignalP"/>
    </source>
</evidence>
<reference evidence="2 3" key="1">
    <citation type="submission" date="2018-11" db="EMBL/GenBank/DDBJ databases">
        <authorList>
            <person name="Lopez-Roques C."/>
            <person name="Donnadieu C."/>
            <person name="Bouchez O."/>
            <person name="Klopp C."/>
            <person name="Cabau C."/>
            <person name="Zahm M."/>
        </authorList>
    </citation>
    <scope>NUCLEOTIDE SEQUENCE [LARGE SCALE GENOMIC DNA]</scope>
    <source>
        <strain evidence="2">RS831</strain>
        <tissue evidence="2">Whole body</tissue>
    </source>
</reference>
<keyword evidence="1" id="KW-0732">Signal</keyword>
<protein>
    <submittedName>
        <fullName evidence="2">Uncharacterized protein</fullName>
    </submittedName>
</protein>
<accession>A0A437BYF3</accession>
<name>A0A437BYF3_ORYJA</name>
<feature type="signal peptide" evidence="1">
    <location>
        <begin position="1"/>
        <end position="21"/>
    </location>
</feature>
<evidence type="ECO:0000313" key="2">
    <source>
        <dbReference type="EMBL" id="RVE55503.1"/>
    </source>
</evidence>